<accession>A0A4Q7ATZ2</accession>
<protein>
    <submittedName>
        <fullName evidence="1">Uncharacterized protein</fullName>
    </submittedName>
</protein>
<organism evidence="1 2">
    <name type="scientific">Acinetobacter bouvetii</name>
    <dbReference type="NCBI Taxonomy" id="202951"/>
    <lineage>
        <taxon>Bacteria</taxon>
        <taxon>Pseudomonadati</taxon>
        <taxon>Pseudomonadota</taxon>
        <taxon>Gammaproteobacteria</taxon>
        <taxon>Moraxellales</taxon>
        <taxon>Moraxellaceae</taxon>
        <taxon>Acinetobacter</taxon>
    </lineage>
</organism>
<proteinExistence type="predicted"/>
<reference evidence="1 2" key="1">
    <citation type="submission" date="2019-02" db="EMBL/GenBank/DDBJ databases">
        <title>The Batch Genome Submission of Acinetobacter spp. strains.</title>
        <authorList>
            <person name="Qin J."/>
            <person name="Hu Y."/>
            <person name="Ye H."/>
            <person name="Wei L."/>
            <person name="Feng Y."/>
            <person name="Zong Z."/>
        </authorList>
    </citation>
    <scope>NUCLEOTIDE SEQUENCE [LARGE SCALE GENOMIC DNA]</scope>
    <source>
        <strain evidence="1 2">WCHABo060081</strain>
    </source>
</reference>
<name>A0A4Q7ATZ2_9GAMM</name>
<dbReference type="EMBL" id="SGSU01000034">
    <property type="protein sequence ID" value="RZG63814.1"/>
    <property type="molecule type" value="Genomic_DNA"/>
</dbReference>
<comment type="caution">
    <text evidence="1">The sequence shown here is derived from an EMBL/GenBank/DDBJ whole genome shotgun (WGS) entry which is preliminary data.</text>
</comment>
<dbReference type="Proteomes" id="UP000293483">
    <property type="component" value="Unassembled WGS sequence"/>
</dbReference>
<sequence length="64" mass="7281">MSEAFMIWLVKIGYRAVCRASGETQFYCETVNQNFPRGAVILANGKLNKIAARLYKEFEGYLEA</sequence>
<evidence type="ECO:0000313" key="1">
    <source>
        <dbReference type="EMBL" id="RZG63814.1"/>
    </source>
</evidence>
<evidence type="ECO:0000313" key="2">
    <source>
        <dbReference type="Proteomes" id="UP000293483"/>
    </source>
</evidence>
<gene>
    <name evidence="1" type="ORF">EXE25_18560</name>
</gene>
<dbReference type="AlphaFoldDB" id="A0A4Q7ATZ2"/>